<evidence type="ECO:0000313" key="2">
    <source>
        <dbReference type="EMBL" id="KAK5174678.1"/>
    </source>
</evidence>
<name>A0AAV9PL14_9PEZI</name>
<reference evidence="2 3" key="1">
    <citation type="submission" date="2023-08" db="EMBL/GenBank/DDBJ databases">
        <title>Black Yeasts Isolated from many extreme environments.</title>
        <authorList>
            <person name="Coleine C."/>
            <person name="Stajich J.E."/>
            <person name="Selbmann L."/>
        </authorList>
    </citation>
    <scope>NUCLEOTIDE SEQUENCE [LARGE SCALE GENOMIC DNA]</scope>
    <source>
        <strain evidence="2 3">CCFEE 5935</strain>
    </source>
</reference>
<keyword evidence="3" id="KW-1185">Reference proteome</keyword>
<feature type="region of interest" description="Disordered" evidence="1">
    <location>
        <begin position="1"/>
        <end position="52"/>
    </location>
</feature>
<comment type="caution">
    <text evidence="2">The sequence shown here is derived from an EMBL/GenBank/DDBJ whole genome shotgun (WGS) entry which is preliminary data.</text>
</comment>
<dbReference type="AlphaFoldDB" id="A0AAV9PL14"/>
<gene>
    <name evidence="2" type="ORF">LTR77_001760</name>
</gene>
<dbReference type="RefSeq" id="XP_064663347.1">
    <property type="nucleotide sequence ID" value="XM_064799020.1"/>
</dbReference>
<dbReference type="GeneID" id="89923107"/>
<feature type="compositionally biased region" description="Polar residues" evidence="1">
    <location>
        <begin position="1"/>
        <end position="17"/>
    </location>
</feature>
<dbReference type="EMBL" id="JAVRRT010000002">
    <property type="protein sequence ID" value="KAK5174678.1"/>
    <property type="molecule type" value="Genomic_DNA"/>
</dbReference>
<accession>A0AAV9PL14</accession>
<organism evidence="2 3">
    <name type="scientific">Saxophila tyrrhenica</name>
    <dbReference type="NCBI Taxonomy" id="1690608"/>
    <lineage>
        <taxon>Eukaryota</taxon>
        <taxon>Fungi</taxon>
        <taxon>Dikarya</taxon>
        <taxon>Ascomycota</taxon>
        <taxon>Pezizomycotina</taxon>
        <taxon>Dothideomycetes</taxon>
        <taxon>Dothideomycetidae</taxon>
        <taxon>Mycosphaerellales</taxon>
        <taxon>Extremaceae</taxon>
        <taxon>Saxophila</taxon>
    </lineage>
</organism>
<sequence length="100" mass="10899">MSGSPSSTKAQCGCPQSQRHKEDESEENIAWPACDSTSQDGQPSSMDVSDPGRNVATWLLDTKNPATRQCEPEIWKSLCQRDELAAEIEKISKSGDGKSQ</sequence>
<dbReference type="Proteomes" id="UP001337655">
    <property type="component" value="Unassembled WGS sequence"/>
</dbReference>
<proteinExistence type="predicted"/>
<evidence type="ECO:0000313" key="3">
    <source>
        <dbReference type="Proteomes" id="UP001337655"/>
    </source>
</evidence>
<protein>
    <submittedName>
        <fullName evidence="2">Uncharacterized protein</fullName>
    </submittedName>
</protein>
<feature type="compositionally biased region" description="Polar residues" evidence="1">
    <location>
        <begin position="35"/>
        <end position="47"/>
    </location>
</feature>
<evidence type="ECO:0000256" key="1">
    <source>
        <dbReference type="SAM" id="MobiDB-lite"/>
    </source>
</evidence>